<gene>
    <name evidence="1" type="ORF">LCGC14_1593440</name>
</gene>
<reference evidence="1" key="1">
    <citation type="journal article" date="2015" name="Nature">
        <title>Complex archaea that bridge the gap between prokaryotes and eukaryotes.</title>
        <authorList>
            <person name="Spang A."/>
            <person name="Saw J.H."/>
            <person name="Jorgensen S.L."/>
            <person name="Zaremba-Niedzwiedzka K."/>
            <person name="Martijn J."/>
            <person name="Lind A.E."/>
            <person name="van Eijk R."/>
            <person name="Schleper C."/>
            <person name="Guy L."/>
            <person name="Ettema T.J."/>
        </authorList>
    </citation>
    <scope>NUCLEOTIDE SEQUENCE</scope>
</reference>
<protein>
    <submittedName>
        <fullName evidence="1">Uncharacterized protein</fullName>
    </submittedName>
</protein>
<accession>A0A0F9LDS2</accession>
<sequence length="50" mass="5607">MGMHMGGRRLTHFDVVTSNGGLIATEVKDANPEFETKVYDFVTPNWIVQP</sequence>
<dbReference type="EMBL" id="LAZR01012685">
    <property type="protein sequence ID" value="KKM25595.1"/>
    <property type="molecule type" value="Genomic_DNA"/>
</dbReference>
<name>A0A0F9LDS2_9ZZZZ</name>
<proteinExistence type="predicted"/>
<evidence type="ECO:0000313" key="1">
    <source>
        <dbReference type="EMBL" id="KKM25595.1"/>
    </source>
</evidence>
<dbReference type="AlphaFoldDB" id="A0A0F9LDS2"/>
<organism evidence="1">
    <name type="scientific">marine sediment metagenome</name>
    <dbReference type="NCBI Taxonomy" id="412755"/>
    <lineage>
        <taxon>unclassified sequences</taxon>
        <taxon>metagenomes</taxon>
        <taxon>ecological metagenomes</taxon>
    </lineage>
</organism>
<comment type="caution">
    <text evidence="1">The sequence shown here is derived from an EMBL/GenBank/DDBJ whole genome shotgun (WGS) entry which is preliminary data.</text>
</comment>